<dbReference type="InterPro" id="IPR052020">
    <property type="entry name" value="Cyclic_di-GMP/3'3'-cGAMP_PDE"/>
</dbReference>
<protein>
    <submittedName>
        <fullName evidence="4">Two-component system response regulator</fullName>
    </submittedName>
</protein>
<comment type="caution">
    <text evidence="4">The sequence shown here is derived from an EMBL/GenBank/DDBJ whole genome shotgun (WGS) entry which is preliminary data.</text>
</comment>
<reference evidence="4" key="1">
    <citation type="submission" date="2022-12" db="EMBL/GenBank/DDBJ databases">
        <title>Marinomonas 15G1-11 sp. nov, isolated from marine algae.</title>
        <authorList>
            <person name="Butt M."/>
            <person name="Choi D.G."/>
            <person name="Kim J.M."/>
            <person name="Lee J.K."/>
            <person name="Baek J.H."/>
            <person name="Jeon C.O."/>
        </authorList>
    </citation>
    <scope>NUCLEOTIDE SEQUENCE</scope>
    <source>
        <strain evidence="4">15G1-11</strain>
    </source>
</reference>
<keyword evidence="5" id="KW-1185">Reference proteome</keyword>
<evidence type="ECO:0000313" key="4">
    <source>
        <dbReference type="EMBL" id="MCZ2721416.1"/>
    </source>
</evidence>
<dbReference type="PROSITE" id="PS51832">
    <property type="entry name" value="HD_GYP"/>
    <property type="match status" value="1"/>
</dbReference>
<proteinExistence type="predicted"/>
<sequence>MFNSSLSSSSHIPDDTPKILIVDDEPINLRVLRHILNDQYRLFFAKNGIEALRVVELEKPNLILLDVMMPEMTGYDVCTHLKQSVKTKHIPIIFVSALNEESDEEKGFELGAVDYITKPVAPALVKARVKTHLSLVQADELKRTRLQVIQRLGKASEYKDNETGQHVIRMSLYAKELALQYGLSEFQADKIHNAAPMHDIGKIGIPDHILLKPGKLTEEEFAVMKQHPKIGEEILGESDSGLIALAKSIAISHHEKWDGTGYPYGLAKEDIPLEGRIVAIADVFDALTTVRPYKRAWTVEEATDYIYSQSGKHFDPNLVTCLSDVLDKFINIMQEWAED</sequence>
<dbReference type="CDD" id="cd19920">
    <property type="entry name" value="REC_PA4781-like"/>
    <property type="match status" value="1"/>
</dbReference>
<dbReference type="SMART" id="SM00448">
    <property type="entry name" value="REC"/>
    <property type="match status" value="1"/>
</dbReference>
<dbReference type="PANTHER" id="PTHR45228">
    <property type="entry name" value="CYCLIC DI-GMP PHOSPHODIESTERASE TM_0186-RELATED"/>
    <property type="match status" value="1"/>
</dbReference>
<gene>
    <name evidence="4" type="ORF">O1D97_07065</name>
</gene>
<dbReference type="PANTHER" id="PTHR45228:SF5">
    <property type="entry name" value="CYCLIC DI-GMP PHOSPHODIESTERASE VC_1348-RELATED"/>
    <property type="match status" value="1"/>
</dbReference>
<evidence type="ECO:0000256" key="1">
    <source>
        <dbReference type="PROSITE-ProRule" id="PRU00169"/>
    </source>
</evidence>
<feature type="modified residue" description="4-aspartylphosphate" evidence="1">
    <location>
        <position position="66"/>
    </location>
</feature>
<feature type="domain" description="HD-GYP" evidence="3">
    <location>
        <begin position="141"/>
        <end position="338"/>
    </location>
</feature>
<keyword evidence="1" id="KW-0597">Phosphoprotein</keyword>
<name>A0ABT4JSQ2_9GAMM</name>
<dbReference type="InterPro" id="IPR011006">
    <property type="entry name" value="CheY-like_superfamily"/>
</dbReference>
<evidence type="ECO:0000313" key="5">
    <source>
        <dbReference type="Proteomes" id="UP001149719"/>
    </source>
</evidence>
<dbReference type="InterPro" id="IPR001789">
    <property type="entry name" value="Sig_transdc_resp-reg_receiver"/>
</dbReference>
<dbReference type="SUPFAM" id="SSF52172">
    <property type="entry name" value="CheY-like"/>
    <property type="match status" value="1"/>
</dbReference>
<dbReference type="RefSeq" id="WP_269124187.1">
    <property type="nucleotide sequence ID" value="NZ_JAPUBN010000013.1"/>
</dbReference>
<organism evidence="4 5">
    <name type="scientific">Marinomonas phaeophyticola</name>
    <dbReference type="NCBI Taxonomy" id="3004091"/>
    <lineage>
        <taxon>Bacteria</taxon>
        <taxon>Pseudomonadati</taxon>
        <taxon>Pseudomonadota</taxon>
        <taxon>Gammaproteobacteria</taxon>
        <taxon>Oceanospirillales</taxon>
        <taxon>Oceanospirillaceae</taxon>
        <taxon>Marinomonas</taxon>
    </lineage>
</organism>
<feature type="domain" description="Response regulatory" evidence="2">
    <location>
        <begin position="18"/>
        <end position="133"/>
    </location>
</feature>
<dbReference type="Proteomes" id="UP001149719">
    <property type="component" value="Unassembled WGS sequence"/>
</dbReference>
<accession>A0ABT4JSQ2</accession>
<dbReference type="InterPro" id="IPR003607">
    <property type="entry name" value="HD/PDEase_dom"/>
</dbReference>
<dbReference type="CDD" id="cd00077">
    <property type="entry name" value="HDc"/>
    <property type="match status" value="1"/>
</dbReference>
<dbReference type="SUPFAM" id="SSF109604">
    <property type="entry name" value="HD-domain/PDEase-like"/>
    <property type="match status" value="1"/>
</dbReference>
<dbReference type="EMBL" id="JAPUBN010000013">
    <property type="protein sequence ID" value="MCZ2721416.1"/>
    <property type="molecule type" value="Genomic_DNA"/>
</dbReference>
<evidence type="ECO:0000259" key="2">
    <source>
        <dbReference type="PROSITE" id="PS50110"/>
    </source>
</evidence>
<dbReference type="PROSITE" id="PS50110">
    <property type="entry name" value="RESPONSE_REGULATORY"/>
    <property type="match status" value="1"/>
</dbReference>
<dbReference type="Gene3D" id="3.40.50.2300">
    <property type="match status" value="1"/>
</dbReference>
<dbReference type="InterPro" id="IPR037522">
    <property type="entry name" value="HD_GYP_dom"/>
</dbReference>
<dbReference type="SMART" id="SM00471">
    <property type="entry name" value="HDc"/>
    <property type="match status" value="1"/>
</dbReference>
<dbReference type="Pfam" id="PF13487">
    <property type="entry name" value="HD_5"/>
    <property type="match status" value="1"/>
</dbReference>
<dbReference type="Gene3D" id="1.10.3210.10">
    <property type="entry name" value="Hypothetical protein af1432"/>
    <property type="match status" value="1"/>
</dbReference>
<evidence type="ECO:0000259" key="3">
    <source>
        <dbReference type="PROSITE" id="PS51832"/>
    </source>
</evidence>
<dbReference type="Pfam" id="PF00072">
    <property type="entry name" value="Response_reg"/>
    <property type="match status" value="1"/>
</dbReference>